<dbReference type="EMBL" id="PP872549">
    <property type="protein sequence ID" value="XCM67659.1"/>
    <property type="molecule type" value="Genomic_RNA"/>
</dbReference>
<reference evidence="1" key="1">
    <citation type="journal article" date="2024" name="Viruses">
        <title>Diversity of Picorna-Like Viruses in the Teltow Canal, Berlin, Germany.</title>
        <authorList>
            <person name="Zell R."/>
            <person name="Groth M."/>
            <person name="Selinka L."/>
            <person name="Selinka H.-C."/>
        </authorList>
    </citation>
    <scope>NUCLEOTIDE SEQUENCE</scope>
    <source>
        <strain evidence="1">TC-ChiPV-3 MR233-17E/135</strain>
    </source>
</reference>
<sequence length="330" mass="37265">MNSLISQPQLQKPTDVIKQLDKQPAQSMVIIGDNDFKKFVPSGWKVIVDLPLVRNTNRAIFAINIDGFQPYWNLSDTFYPTALVNLAPVQAFSHSLDYVHILHEQVTLPIMTMYYSHRAFAGNVKVGLRVQSNTTQSGSFMVTQANTVMRNFYKNNETYTGLKFLNSSNQGTDYAMNSFFLGDLSINRNWSISPMSQSTLSRTDLAFKLSKLDQIAQTSSIPQDLKTLNPFVSQFTEDWLLFTPLADLPNANSNQITFEIFFDYSDVQFYTPMLPLLASTNTNYNNQILNVSATIHNKKFSNKSQANFNVNALLKVRSEGDSEPSEAEKS</sequence>
<name>A0AAU8JMB4_9VIRU</name>
<reference evidence="1" key="2">
    <citation type="submission" date="2024-05" db="EMBL/GenBank/DDBJ databases">
        <authorList>
            <person name="Zell R."/>
            <person name="Groth M."/>
            <person name="Selinka L."/>
            <person name="Selinka H.-C."/>
        </authorList>
    </citation>
    <scope>NUCLEOTIDE SEQUENCE</scope>
    <source>
        <strain evidence="1">TC-ChiPV-3 MR233-17E/135</strain>
    </source>
</reference>
<organism evidence="1">
    <name type="scientific">Chipolycivirus sp</name>
    <dbReference type="NCBI Taxonomy" id="2809300"/>
    <lineage>
        <taxon>Viruses</taxon>
        <taxon>Riboviria</taxon>
        <taxon>Orthornavirae</taxon>
        <taxon>Pisuviricota</taxon>
        <taxon>Pisoniviricetes</taxon>
        <taxon>Picornavirales</taxon>
        <taxon>Polycipiviridae</taxon>
        <taxon>Chipolycivirus</taxon>
    </lineage>
</organism>
<proteinExistence type="predicted"/>
<evidence type="ECO:0000313" key="1">
    <source>
        <dbReference type="EMBL" id="XCM67659.1"/>
    </source>
</evidence>
<accession>A0AAU8JMB4</accession>
<protein>
    <submittedName>
        <fullName evidence="1">Structural protein 3</fullName>
    </submittedName>
</protein>